<feature type="chain" id="PRO_5046460465" description="WSC domain-containing protein" evidence="8">
    <location>
        <begin position="22"/>
        <end position="454"/>
    </location>
</feature>
<dbReference type="InterPro" id="IPR051836">
    <property type="entry name" value="Kremen_rcpt"/>
</dbReference>
<evidence type="ECO:0000256" key="7">
    <source>
        <dbReference type="SAM" id="MobiDB-lite"/>
    </source>
</evidence>
<evidence type="ECO:0000256" key="5">
    <source>
        <dbReference type="ARBA" id="ARBA00023136"/>
    </source>
</evidence>
<keyword evidence="5" id="KW-0472">Membrane</keyword>
<evidence type="ECO:0000259" key="9">
    <source>
        <dbReference type="PROSITE" id="PS51212"/>
    </source>
</evidence>
<evidence type="ECO:0000256" key="6">
    <source>
        <dbReference type="ARBA" id="ARBA00023180"/>
    </source>
</evidence>
<evidence type="ECO:0000313" key="11">
    <source>
        <dbReference type="Proteomes" id="UP001480595"/>
    </source>
</evidence>
<evidence type="ECO:0000256" key="1">
    <source>
        <dbReference type="ARBA" id="ARBA00004167"/>
    </source>
</evidence>
<keyword evidence="2" id="KW-0812">Transmembrane</keyword>
<name>A0ABR1TRN1_9PEZI</name>
<protein>
    <recommendedName>
        <fullName evidence="9">WSC domain-containing protein</fullName>
    </recommendedName>
</protein>
<dbReference type="EMBL" id="JAQQWL010000011">
    <property type="protein sequence ID" value="KAK8049286.1"/>
    <property type="molecule type" value="Genomic_DNA"/>
</dbReference>
<dbReference type="Proteomes" id="UP001480595">
    <property type="component" value="Unassembled WGS sequence"/>
</dbReference>
<proteinExistence type="predicted"/>
<feature type="domain" description="WSC" evidence="9">
    <location>
        <begin position="35"/>
        <end position="129"/>
    </location>
</feature>
<sequence length="454" mass="46228">MSSYKSALALAAVTLVTHVSAWYPNLPACAASYQPFTSLGCYDNGQDGQPGALMERMNMDAYTMTTESCISTCKGNGFTYAALGWIGSCYCGQTINRPQVDSGMCNLKCAGNNSETCGGDSSVAIYKDTTFPDITAQTTGAYTSLGCYTDDGNGRPVFFRQDSLSSSNLTTKACMQSCLAGGFPYAATEFAGECYCGVVLGNGVSSVDSSECNMPCNGASGEMCGGRNRQNVYSAKSLECTQPCGYKPPGPPPVTYSVSPMPSTFTVNSLTSTIASSEAIDVPSSTPALSTPSPLPESSTPVCNGGYGYGGCAPTAPIAESTSTVASSEAIDVPSSTPIISISSPPPESSTPICNAGYGGCAPTAPTVAESTSTIASSEAIDIPSSAPVISTSSTPVCNSGYGVCAPTAPTMAESTSTVASSEAISVPSSTPAASTPETLPRSDHRAIIYLGRD</sequence>
<dbReference type="PROSITE" id="PS51212">
    <property type="entry name" value="WSC"/>
    <property type="match status" value="2"/>
</dbReference>
<accession>A0ABR1TRN1</accession>
<gene>
    <name evidence="10" type="ORF">PG994_011016</name>
</gene>
<dbReference type="PANTHER" id="PTHR24269:SF24">
    <property type="entry name" value="WSC DOMAIN-CONTAINING PROTEIN"/>
    <property type="match status" value="1"/>
</dbReference>
<keyword evidence="11" id="KW-1185">Reference proteome</keyword>
<dbReference type="SMART" id="SM00321">
    <property type="entry name" value="WSC"/>
    <property type="match status" value="2"/>
</dbReference>
<feature type="compositionally biased region" description="Low complexity" evidence="7">
    <location>
        <begin position="422"/>
        <end position="440"/>
    </location>
</feature>
<dbReference type="Pfam" id="PF01822">
    <property type="entry name" value="WSC"/>
    <property type="match status" value="2"/>
</dbReference>
<keyword evidence="3 8" id="KW-0732">Signal</keyword>
<keyword evidence="4" id="KW-1133">Transmembrane helix</keyword>
<keyword evidence="6" id="KW-0325">Glycoprotein</keyword>
<comment type="subcellular location">
    <subcellularLocation>
        <location evidence="1">Membrane</location>
        <topology evidence="1">Single-pass membrane protein</topology>
    </subcellularLocation>
</comment>
<evidence type="ECO:0000256" key="8">
    <source>
        <dbReference type="SAM" id="SignalP"/>
    </source>
</evidence>
<dbReference type="InterPro" id="IPR002889">
    <property type="entry name" value="WSC_carb-bd"/>
</dbReference>
<feature type="region of interest" description="Disordered" evidence="7">
    <location>
        <begin position="422"/>
        <end position="442"/>
    </location>
</feature>
<evidence type="ECO:0000256" key="3">
    <source>
        <dbReference type="ARBA" id="ARBA00022729"/>
    </source>
</evidence>
<dbReference type="RefSeq" id="XP_066711535.1">
    <property type="nucleotide sequence ID" value="XM_066862425.1"/>
</dbReference>
<evidence type="ECO:0000313" key="10">
    <source>
        <dbReference type="EMBL" id="KAK8049286.1"/>
    </source>
</evidence>
<dbReference type="PANTHER" id="PTHR24269">
    <property type="entry name" value="KREMEN PROTEIN"/>
    <property type="match status" value="1"/>
</dbReference>
<feature type="signal peptide" evidence="8">
    <location>
        <begin position="1"/>
        <end position="21"/>
    </location>
</feature>
<reference evidence="10 11" key="1">
    <citation type="submission" date="2023-01" db="EMBL/GenBank/DDBJ databases">
        <title>Analysis of 21 Apiospora genomes using comparative genomics revels a genus with tremendous synthesis potential of carbohydrate active enzymes and secondary metabolites.</title>
        <authorList>
            <person name="Sorensen T."/>
        </authorList>
    </citation>
    <scope>NUCLEOTIDE SEQUENCE [LARGE SCALE GENOMIC DNA]</scope>
    <source>
        <strain evidence="10 11">CBS 135458</strain>
    </source>
</reference>
<evidence type="ECO:0000256" key="4">
    <source>
        <dbReference type="ARBA" id="ARBA00022989"/>
    </source>
</evidence>
<comment type="caution">
    <text evidence="10">The sequence shown here is derived from an EMBL/GenBank/DDBJ whole genome shotgun (WGS) entry which is preliminary data.</text>
</comment>
<dbReference type="GeneID" id="92095488"/>
<organism evidence="10 11">
    <name type="scientific">Apiospora phragmitis</name>
    <dbReference type="NCBI Taxonomy" id="2905665"/>
    <lineage>
        <taxon>Eukaryota</taxon>
        <taxon>Fungi</taxon>
        <taxon>Dikarya</taxon>
        <taxon>Ascomycota</taxon>
        <taxon>Pezizomycotina</taxon>
        <taxon>Sordariomycetes</taxon>
        <taxon>Xylariomycetidae</taxon>
        <taxon>Amphisphaeriales</taxon>
        <taxon>Apiosporaceae</taxon>
        <taxon>Apiospora</taxon>
    </lineage>
</organism>
<evidence type="ECO:0000256" key="2">
    <source>
        <dbReference type="ARBA" id="ARBA00022692"/>
    </source>
</evidence>
<feature type="domain" description="WSC" evidence="9">
    <location>
        <begin position="141"/>
        <end position="236"/>
    </location>
</feature>